<dbReference type="InterPro" id="IPR027417">
    <property type="entry name" value="P-loop_NTPase"/>
</dbReference>
<dbReference type="GO" id="GO:0005886">
    <property type="term" value="C:plasma membrane"/>
    <property type="evidence" value="ECO:0007669"/>
    <property type="project" value="UniProtKB-SubCell"/>
</dbReference>
<evidence type="ECO:0000256" key="11">
    <source>
        <dbReference type="ARBA" id="ARBA00022840"/>
    </source>
</evidence>
<dbReference type="Gene3D" id="3.40.50.300">
    <property type="entry name" value="P-loop containing nucleotide triphosphate hydrolases"/>
    <property type="match status" value="1"/>
</dbReference>
<evidence type="ECO:0000256" key="10">
    <source>
        <dbReference type="ARBA" id="ARBA00022777"/>
    </source>
</evidence>
<evidence type="ECO:0000259" key="19">
    <source>
        <dbReference type="Pfam" id="PF13614"/>
    </source>
</evidence>
<dbReference type="PANTHER" id="PTHR32309:SF13">
    <property type="entry name" value="FERRIC ENTEROBACTIN TRANSPORT PROTEIN FEPE"/>
    <property type="match status" value="1"/>
</dbReference>
<dbReference type="AlphaFoldDB" id="A0A420WDW5"/>
<evidence type="ECO:0000259" key="18">
    <source>
        <dbReference type="Pfam" id="PF02706"/>
    </source>
</evidence>
<keyword evidence="9" id="KW-0547">Nucleotide-binding</keyword>
<keyword evidence="8 17" id="KW-0812">Transmembrane</keyword>
<feature type="domain" description="Polysaccharide chain length determinant N-terminal" evidence="18">
    <location>
        <begin position="20"/>
        <end position="109"/>
    </location>
</feature>
<dbReference type="NCBIfam" id="TIGR01007">
    <property type="entry name" value="eps_fam"/>
    <property type="match status" value="1"/>
</dbReference>
<keyword evidence="10" id="KW-0418">Kinase</keyword>
<feature type="domain" description="AAA" evidence="19">
    <location>
        <begin position="517"/>
        <end position="643"/>
    </location>
</feature>
<name>A0A420WDW5_9PROT</name>
<dbReference type="CDD" id="cd05387">
    <property type="entry name" value="BY-kinase"/>
    <property type="match status" value="1"/>
</dbReference>
<dbReference type="Proteomes" id="UP000282211">
    <property type="component" value="Unassembled WGS sequence"/>
</dbReference>
<feature type="transmembrane region" description="Helical" evidence="17">
    <location>
        <begin position="33"/>
        <end position="53"/>
    </location>
</feature>
<evidence type="ECO:0000256" key="16">
    <source>
        <dbReference type="SAM" id="Coils"/>
    </source>
</evidence>
<evidence type="ECO:0000256" key="4">
    <source>
        <dbReference type="ARBA" id="ARBA00011903"/>
    </source>
</evidence>
<dbReference type="InParanoid" id="A0A420WDW5"/>
<dbReference type="Pfam" id="PF02706">
    <property type="entry name" value="Wzz"/>
    <property type="match status" value="1"/>
</dbReference>
<dbReference type="Pfam" id="PF13614">
    <property type="entry name" value="AAA_31"/>
    <property type="match status" value="1"/>
</dbReference>
<proteinExistence type="inferred from homology"/>
<comment type="subcellular location">
    <subcellularLocation>
        <location evidence="1">Cell inner membrane</location>
        <topology evidence="1">Multi-pass membrane protein</topology>
    </subcellularLocation>
</comment>
<dbReference type="GO" id="GO:0005524">
    <property type="term" value="F:ATP binding"/>
    <property type="evidence" value="ECO:0007669"/>
    <property type="project" value="UniProtKB-KW"/>
</dbReference>
<keyword evidence="5" id="KW-1003">Cell membrane</keyword>
<evidence type="ECO:0000256" key="8">
    <source>
        <dbReference type="ARBA" id="ARBA00022692"/>
    </source>
</evidence>
<keyword evidence="12 17" id="KW-1133">Transmembrane helix</keyword>
<dbReference type="InterPro" id="IPR050445">
    <property type="entry name" value="Bact_polysacc_biosynth/exp"/>
</dbReference>
<dbReference type="InterPro" id="IPR032807">
    <property type="entry name" value="GNVR"/>
</dbReference>
<comment type="caution">
    <text evidence="21">The sequence shown here is derived from an EMBL/GenBank/DDBJ whole genome shotgun (WGS) entry which is preliminary data.</text>
</comment>
<dbReference type="FunCoup" id="A0A420WDW5">
    <property type="interactions" value="288"/>
</dbReference>
<protein>
    <recommendedName>
        <fullName evidence="4">non-specific protein-tyrosine kinase</fullName>
        <ecNumber evidence="4">2.7.10.2</ecNumber>
    </recommendedName>
</protein>
<dbReference type="RefSeq" id="WP_121101151.1">
    <property type="nucleotide sequence ID" value="NZ_RBII01000002.1"/>
</dbReference>
<evidence type="ECO:0000256" key="1">
    <source>
        <dbReference type="ARBA" id="ARBA00004429"/>
    </source>
</evidence>
<evidence type="ECO:0000256" key="3">
    <source>
        <dbReference type="ARBA" id="ARBA00008883"/>
    </source>
</evidence>
<comment type="similarity">
    <text evidence="2">Belongs to the CpsD/CapB family.</text>
</comment>
<evidence type="ECO:0000256" key="2">
    <source>
        <dbReference type="ARBA" id="ARBA00007316"/>
    </source>
</evidence>
<keyword evidence="14" id="KW-0829">Tyrosine-protein kinase</keyword>
<gene>
    <name evidence="21" type="ORF">DES40_1863</name>
</gene>
<keyword evidence="11" id="KW-0067">ATP-binding</keyword>
<evidence type="ECO:0000256" key="14">
    <source>
        <dbReference type="ARBA" id="ARBA00023137"/>
    </source>
</evidence>
<evidence type="ECO:0000256" key="6">
    <source>
        <dbReference type="ARBA" id="ARBA00022519"/>
    </source>
</evidence>
<dbReference type="InterPro" id="IPR025669">
    <property type="entry name" value="AAA_dom"/>
</dbReference>
<keyword evidence="6" id="KW-0997">Cell inner membrane</keyword>
<keyword evidence="13 17" id="KW-0472">Membrane</keyword>
<feature type="domain" description="Tyrosine-protein kinase G-rich" evidence="20">
    <location>
        <begin position="380"/>
        <end position="450"/>
    </location>
</feature>
<keyword evidence="16" id="KW-0175">Coiled coil</keyword>
<reference evidence="21 22" key="1">
    <citation type="submission" date="2018-10" db="EMBL/GenBank/DDBJ databases">
        <title>Genomic Encyclopedia of Type Strains, Phase IV (KMG-IV): sequencing the most valuable type-strain genomes for metagenomic binning, comparative biology and taxonomic classification.</title>
        <authorList>
            <person name="Goeker M."/>
        </authorList>
    </citation>
    <scope>NUCLEOTIDE SEQUENCE [LARGE SCALE GENOMIC DNA]</scope>
    <source>
        <strain evidence="21 22">DSM 22008</strain>
    </source>
</reference>
<sequence>MTNTSNFSEFQDQNPLESNGFDFWALFRILQKWFWLVLLIITIVMSLAVLKLVRTTPIYRASAVLEVKQEERNIIEVSEVENIIADKEFLSTQVELLKSDSLVRDVVEALNLVSDTNFYDPTDEDWLNLPREERIRSVIAEVKNKITVTPIGRSRLINVSFEHSSPRQAAFIANTLTETFINNTLARKFNATAYARDFLENRLQTVKASLEEAEEELVQYASDNNLLVLNNEDGREVTSSLDASSLIQLDAELTTAITERVAAEIAYKQVEEGRFLTEIMKDQTISQLKSARVELNSEYIEKLAVYKPDFPEMLELKSRIDLFDKTIEEETQAIVGGRKDELQAAYDLALAKERDLTQRVANLKSSVIDIREKSINYTILKRQVDTERTQYDALLQRLKEVSVSDNIGSNLVQIVDAATPPQLPFSPQKARTLILAFLLSSLLGGGLVYLIEIIDDRVKGPDDVKNKVKQIIMGVIPAVEVEDDIFDSLQDPQSAISEAYASLRTNLQFSGPNGGPKVIQMTSTRSGEGKSVSSLSLAMKFAGLGKRVLLIDADMRLPTFLKGKGQTVGLSGILTSDVNFADQIQQSNFENLDLLPSGHSVPNPSEILSTGRLDELIEYARQNYTHVLVDSPPVLGLADAPTLGAKVDATLLIVESRKIRTPNVKASIERLQASGTRLLGVVLTKYKTGSNGYGDYYKYSYGTSASTYGQNSKKDATPGKSKRKFKIA</sequence>
<evidence type="ECO:0000313" key="21">
    <source>
        <dbReference type="EMBL" id="RKQ69082.1"/>
    </source>
</evidence>
<evidence type="ECO:0000256" key="17">
    <source>
        <dbReference type="SAM" id="Phobius"/>
    </source>
</evidence>
<comment type="similarity">
    <text evidence="3">Belongs to the etk/wzc family.</text>
</comment>
<evidence type="ECO:0000256" key="13">
    <source>
        <dbReference type="ARBA" id="ARBA00023136"/>
    </source>
</evidence>
<dbReference type="Pfam" id="PF13807">
    <property type="entry name" value="GNVR"/>
    <property type="match status" value="1"/>
</dbReference>
<dbReference type="GO" id="GO:0004715">
    <property type="term" value="F:non-membrane spanning protein tyrosine kinase activity"/>
    <property type="evidence" value="ECO:0007669"/>
    <property type="project" value="UniProtKB-EC"/>
</dbReference>
<organism evidence="21 22">
    <name type="scientific">Litorimonas taeanensis</name>
    <dbReference type="NCBI Taxonomy" id="568099"/>
    <lineage>
        <taxon>Bacteria</taxon>
        <taxon>Pseudomonadati</taxon>
        <taxon>Pseudomonadota</taxon>
        <taxon>Alphaproteobacteria</taxon>
        <taxon>Maricaulales</taxon>
        <taxon>Robiginitomaculaceae</taxon>
    </lineage>
</organism>
<keyword evidence="7" id="KW-0808">Transferase</keyword>
<comment type="catalytic activity">
    <reaction evidence="15">
        <text>L-tyrosyl-[protein] + ATP = O-phospho-L-tyrosyl-[protein] + ADP + H(+)</text>
        <dbReference type="Rhea" id="RHEA:10596"/>
        <dbReference type="Rhea" id="RHEA-COMP:10136"/>
        <dbReference type="Rhea" id="RHEA-COMP:20101"/>
        <dbReference type="ChEBI" id="CHEBI:15378"/>
        <dbReference type="ChEBI" id="CHEBI:30616"/>
        <dbReference type="ChEBI" id="CHEBI:46858"/>
        <dbReference type="ChEBI" id="CHEBI:61978"/>
        <dbReference type="ChEBI" id="CHEBI:456216"/>
        <dbReference type="EC" id="2.7.10.2"/>
    </reaction>
</comment>
<evidence type="ECO:0000259" key="20">
    <source>
        <dbReference type="Pfam" id="PF13807"/>
    </source>
</evidence>
<feature type="transmembrane region" description="Helical" evidence="17">
    <location>
        <begin position="432"/>
        <end position="451"/>
    </location>
</feature>
<feature type="coiled-coil region" evidence="16">
    <location>
        <begin position="196"/>
        <end position="230"/>
    </location>
</feature>
<dbReference type="PANTHER" id="PTHR32309">
    <property type="entry name" value="TYROSINE-PROTEIN KINASE"/>
    <property type="match status" value="1"/>
</dbReference>
<dbReference type="EMBL" id="RBII01000002">
    <property type="protein sequence ID" value="RKQ69082.1"/>
    <property type="molecule type" value="Genomic_DNA"/>
</dbReference>
<evidence type="ECO:0000256" key="12">
    <source>
        <dbReference type="ARBA" id="ARBA00022989"/>
    </source>
</evidence>
<evidence type="ECO:0000256" key="5">
    <source>
        <dbReference type="ARBA" id="ARBA00022475"/>
    </source>
</evidence>
<dbReference type="OrthoDB" id="230260at2"/>
<evidence type="ECO:0000256" key="15">
    <source>
        <dbReference type="ARBA" id="ARBA00051245"/>
    </source>
</evidence>
<accession>A0A420WDW5</accession>
<keyword evidence="22" id="KW-1185">Reference proteome</keyword>
<evidence type="ECO:0000256" key="9">
    <source>
        <dbReference type="ARBA" id="ARBA00022741"/>
    </source>
</evidence>
<dbReference type="InterPro" id="IPR005702">
    <property type="entry name" value="Wzc-like_C"/>
</dbReference>
<evidence type="ECO:0000313" key="22">
    <source>
        <dbReference type="Proteomes" id="UP000282211"/>
    </source>
</evidence>
<dbReference type="EC" id="2.7.10.2" evidence="4"/>
<dbReference type="InterPro" id="IPR003856">
    <property type="entry name" value="LPS_length_determ_N"/>
</dbReference>
<evidence type="ECO:0000256" key="7">
    <source>
        <dbReference type="ARBA" id="ARBA00022679"/>
    </source>
</evidence>
<dbReference type="SUPFAM" id="SSF52540">
    <property type="entry name" value="P-loop containing nucleoside triphosphate hydrolases"/>
    <property type="match status" value="1"/>
</dbReference>